<keyword evidence="3" id="KW-1185">Reference proteome</keyword>
<sequence length="211" mass="21732">MKKLLAILLTTGIALGAAPLVFAADGTESASQQTINGQSTADIEVNGTLGADNTDPDATIPEGDVNWINVTVPTKTIFYNTASDTSIKAPNYSIVNNSGRPVTVSANGFTGDAGNQTLPSDFNLKLDVTGAAGVSATTASTSLVTNGSLATPLNSELITLANSKNQLVAADAAATPEKNKATFTYSGSATAESQQQLKYTLNLKFDAVKWN</sequence>
<gene>
    <name evidence="2" type="ORF">JZO67_002336</name>
</gene>
<feature type="signal peptide" evidence="1">
    <location>
        <begin position="1"/>
        <end position="23"/>
    </location>
</feature>
<reference evidence="2 3" key="2">
    <citation type="submission" date="2024-02" db="EMBL/GenBank/DDBJ databases">
        <title>The Genome Sequence of Enterococcus sp. DIV0159.</title>
        <authorList>
            <person name="Earl A."/>
            <person name="Manson A."/>
            <person name="Gilmore M."/>
            <person name="Sanders J."/>
            <person name="Shea T."/>
            <person name="Howe W."/>
            <person name="Livny J."/>
            <person name="Cuomo C."/>
            <person name="Neafsey D."/>
            <person name="Birren B."/>
        </authorList>
    </citation>
    <scope>NUCLEOTIDE SEQUENCE [LARGE SCALE GENOMIC DNA]</scope>
    <source>
        <strain evidence="2 3">665A</strain>
    </source>
</reference>
<dbReference type="Proteomes" id="UP000664357">
    <property type="component" value="Unassembled WGS sequence"/>
</dbReference>
<keyword evidence="1" id="KW-0732">Signal</keyword>
<reference evidence="2 3" key="1">
    <citation type="submission" date="2021-03" db="EMBL/GenBank/DDBJ databases">
        <authorList>
            <person name="Gilmore M.S."/>
            <person name="Schwartzman J."/>
            <person name="Van Tyne D."/>
            <person name="Martin M."/>
            <person name="Earl A.M."/>
            <person name="Manson A.L."/>
            <person name="Straub T."/>
            <person name="Salamzade R."/>
            <person name="Saavedra J."/>
            <person name="Lebreton F."/>
            <person name="Prichula J."/>
            <person name="Schaufler K."/>
            <person name="Gaca A."/>
            <person name="Sgardioli B."/>
            <person name="Wagenaar J."/>
            <person name="Strong T."/>
        </authorList>
    </citation>
    <scope>NUCLEOTIDE SEQUENCE [LARGE SCALE GENOMIC DNA]</scope>
    <source>
        <strain evidence="2 3">665A</strain>
    </source>
</reference>
<evidence type="ECO:0000256" key="1">
    <source>
        <dbReference type="SAM" id="SignalP"/>
    </source>
</evidence>
<organism evidence="2 3">
    <name type="scientific">Candidatus Enterococcus ferrettii</name>
    <dbReference type="NCBI Taxonomy" id="2815324"/>
    <lineage>
        <taxon>Bacteria</taxon>
        <taxon>Bacillati</taxon>
        <taxon>Bacillota</taxon>
        <taxon>Bacilli</taxon>
        <taxon>Lactobacillales</taxon>
        <taxon>Enterococcaceae</taxon>
        <taxon>Enterococcus</taxon>
    </lineage>
</organism>
<protein>
    <recommendedName>
        <fullName evidence="4">WxL domain-containing protein</fullName>
    </recommendedName>
</protein>
<comment type="caution">
    <text evidence="2">The sequence shown here is derived from an EMBL/GenBank/DDBJ whole genome shotgun (WGS) entry which is preliminary data.</text>
</comment>
<accession>A0ABV0EP36</accession>
<dbReference type="RefSeq" id="WP_347298871.1">
    <property type="nucleotide sequence ID" value="NZ_JAFREL020000002.1"/>
</dbReference>
<evidence type="ECO:0000313" key="3">
    <source>
        <dbReference type="Proteomes" id="UP000664357"/>
    </source>
</evidence>
<proteinExistence type="predicted"/>
<evidence type="ECO:0008006" key="4">
    <source>
        <dbReference type="Google" id="ProtNLM"/>
    </source>
</evidence>
<evidence type="ECO:0000313" key="2">
    <source>
        <dbReference type="EMBL" id="MEO1770384.1"/>
    </source>
</evidence>
<name>A0ABV0EP36_9ENTE</name>
<feature type="chain" id="PRO_5045255987" description="WxL domain-containing protein" evidence="1">
    <location>
        <begin position="24"/>
        <end position="211"/>
    </location>
</feature>
<dbReference type="EMBL" id="JAFREL020000002">
    <property type="protein sequence ID" value="MEO1770384.1"/>
    <property type="molecule type" value="Genomic_DNA"/>
</dbReference>